<gene>
    <name evidence="3" type="ORF">N0V83_003555</name>
</gene>
<reference evidence="3" key="1">
    <citation type="submission" date="2022-10" db="EMBL/GenBank/DDBJ databases">
        <title>Tapping the CABI collections for fungal endophytes: first genome assemblies for Collariella, Neodidymelliopsis, Ascochyta clinopodiicola, Didymella pomorum, Didymosphaeria variabile, Neocosmospora piperis and Neocucurbitaria cava.</title>
        <authorList>
            <person name="Hill R."/>
        </authorList>
    </citation>
    <scope>NUCLEOTIDE SEQUENCE</scope>
    <source>
        <strain evidence="3">IMI 356814</strain>
    </source>
</reference>
<evidence type="ECO:0000256" key="2">
    <source>
        <dbReference type="SAM" id="Phobius"/>
    </source>
</evidence>
<name>A0A9W9CPE6_9PLEO</name>
<proteinExistence type="predicted"/>
<evidence type="ECO:0000313" key="4">
    <source>
        <dbReference type="Proteomes" id="UP001140560"/>
    </source>
</evidence>
<protein>
    <submittedName>
        <fullName evidence="3">Uncharacterized protein</fullName>
    </submittedName>
</protein>
<dbReference type="EMBL" id="JAPEUY010000005">
    <property type="protein sequence ID" value="KAJ4373261.1"/>
    <property type="molecule type" value="Genomic_DNA"/>
</dbReference>
<keyword evidence="2" id="KW-0472">Membrane</keyword>
<keyword evidence="2" id="KW-1133">Transmembrane helix</keyword>
<comment type="caution">
    <text evidence="3">The sequence shown here is derived from an EMBL/GenBank/DDBJ whole genome shotgun (WGS) entry which is preliminary data.</text>
</comment>
<evidence type="ECO:0000256" key="1">
    <source>
        <dbReference type="SAM" id="MobiDB-lite"/>
    </source>
</evidence>
<feature type="transmembrane region" description="Helical" evidence="2">
    <location>
        <begin position="42"/>
        <end position="67"/>
    </location>
</feature>
<organism evidence="3 4">
    <name type="scientific">Neocucurbitaria cava</name>
    <dbReference type="NCBI Taxonomy" id="798079"/>
    <lineage>
        <taxon>Eukaryota</taxon>
        <taxon>Fungi</taxon>
        <taxon>Dikarya</taxon>
        <taxon>Ascomycota</taxon>
        <taxon>Pezizomycotina</taxon>
        <taxon>Dothideomycetes</taxon>
        <taxon>Pleosporomycetidae</taxon>
        <taxon>Pleosporales</taxon>
        <taxon>Pleosporineae</taxon>
        <taxon>Cucurbitariaceae</taxon>
        <taxon>Neocucurbitaria</taxon>
    </lineage>
</organism>
<sequence>MKRLCKGWYTFATQLAQLSDPINPSLYLNMANHDGPDARPMYVLLVLAVALCAFFFWVGTVCVRLWFYKGALGPEPEKFIILRKDLKQRFRNSMPDGDCEDLQQNPGSDSSTSHDRRVTVFPHVASPALVSPDTAQSTALDSRRFSTLPTINIKEVEDLNKFEDPNIRQFVAEEVRISRLPAFVQDDCGDGSDFPEIPVALEPIEEHVGNTLNSSPLQRTEVYLRLGLKKVDRSEWLTVDNTYIEYHEARKALLRTREVECIQVKHEGETACEELLHEVVEFLTNTYPNHFSVRTKDRRKHIRNELTQEEYSLVRPYDHHPLDVCARLAMEDFQVLIRGDFTMQWYLQASATLFPAGWNMRAHIGKPLDSILSNRNEPMPLWEDIPSTAKVWGRCV</sequence>
<dbReference type="Proteomes" id="UP001140560">
    <property type="component" value="Unassembled WGS sequence"/>
</dbReference>
<dbReference type="InterPro" id="IPR021848">
    <property type="entry name" value="HODM_asu-like"/>
</dbReference>
<evidence type="ECO:0000313" key="3">
    <source>
        <dbReference type="EMBL" id="KAJ4373261.1"/>
    </source>
</evidence>
<dbReference type="Pfam" id="PF11927">
    <property type="entry name" value="HODM_asu-like"/>
    <property type="match status" value="1"/>
</dbReference>
<accession>A0A9W9CPE6</accession>
<dbReference type="AlphaFoldDB" id="A0A9W9CPE6"/>
<feature type="region of interest" description="Disordered" evidence="1">
    <location>
        <begin position="94"/>
        <end position="115"/>
    </location>
</feature>
<keyword evidence="4" id="KW-1185">Reference proteome</keyword>
<feature type="compositionally biased region" description="Polar residues" evidence="1">
    <location>
        <begin position="102"/>
        <end position="111"/>
    </location>
</feature>
<keyword evidence="2" id="KW-0812">Transmembrane</keyword>
<dbReference type="OrthoDB" id="5043642at2759"/>